<evidence type="ECO:0000313" key="5">
    <source>
        <dbReference type="Proteomes" id="UP000199651"/>
    </source>
</evidence>
<dbReference type="Gene3D" id="3.40.50.300">
    <property type="entry name" value="P-loop containing nucleotide triphosphate hydrolases"/>
    <property type="match status" value="1"/>
</dbReference>
<dbReference type="Pfam" id="PF10609">
    <property type="entry name" value="ParA"/>
    <property type="match status" value="1"/>
</dbReference>
<keyword evidence="5" id="KW-1185">Reference proteome</keyword>
<dbReference type="OrthoDB" id="3448281at2"/>
<dbReference type="GO" id="GO:0005524">
    <property type="term" value="F:ATP binding"/>
    <property type="evidence" value="ECO:0007669"/>
    <property type="project" value="UniProtKB-KW"/>
</dbReference>
<dbReference type="PANTHER" id="PTHR42961">
    <property type="entry name" value="IRON-SULFUR PROTEIN NUBPL"/>
    <property type="match status" value="1"/>
</dbReference>
<gene>
    <name evidence="4" type="ORF">SAMN05192558_10295</name>
</gene>
<dbReference type="SMART" id="SM00382">
    <property type="entry name" value="AAA"/>
    <property type="match status" value="1"/>
</dbReference>
<dbReference type="PANTHER" id="PTHR42961:SF2">
    <property type="entry name" value="IRON-SULFUR PROTEIN NUBPL"/>
    <property type="match status" value="1"/>
</dbReference>
<feature type="domain" description="AAA+ ATPase" evidence="3">
    <location>
        <begin position="5"/>
        <end position="168"/>
    </location>
</feature>
<dbReference type="InterPro" id="IPR003593">
    <property type="entry name" value="AAA+_ATPase"/>
</dbReference>
<dbReference type="STRING" id="504798.SAMN05421871_101208"/>
<name>A0A1H0HGA9_9PSEU</name>
<dbReference type="RefSeq" id="WP_091370416.1">
    <property type="nucleotide sequence ID" value="NZ_FNDV01000001.1"/>
</dbReference>
<dbReference type="InterPro" id="IPR027417">
    <property type="entry name" value="P-loop_NTPase"/>
</dbReference>
<evidence type="ECO:0000313" key="4">
    <source>
        <dbReference type="EMBL" id="SDO17871.1"/>
    </source>
</evidence>
<keyword evidence="1" id="KW-0547">Nucleotide-binding</keyword>
<reference evidence="5" key="1">
    <citation type="submission" date="2016-10" db="EMBL/GenBank/DDBJ databases">
        <authorList>
            <person name="Varghese N."/>
            <person name="Submissions S."/>
        </authorList>
    </citation>
    <scope>NUCLEOTIDE SEQUENCE [LARGE SCALE GENOMIC DNA]</scope>
    <source>
        <strain evidence="5">IBRC-M 10655</strain>
    </source>
</reference>
<evidence type="ECO:0000259" key="3">
    <source>
        <dbReference type="SMART" id="SM00382"/>
    </source>
</evidence>
<organism evidence="4 5">
    <name type="scientific">Actinokineospora alba</name>
    <dbReference type="NCBI Taxonomy" id="504798"/>
    <lineage>
        <taxon>Bacteria</taxon>
        <taxon>Bacillati</taxon>
        <taxon>Actinomycetota</taxon>
        <taxon>Actinomycetes</taxon>
        <taxon>Pseudonocardiales</taxon>
        <taxon>Pseudonocardiaceae</taxon>
        <taxon>Actinokineospora</taxon>
    </lineage>
</organism>
<evidence type="ECO:0000256" key="1">
    <source>
        <dbReference type="ARBA" id="ARBA00022741"/>
    </source>
</evidence>
<dbReference type="GO" id="GO:0016226">
    <property type="term" value="P:iron-sulfur cluster assembly"/>
    <property type="evidence" value="ECO:0007669"/>
    <property type="project" value="InterPro"/>
</dbReference>
<dbReference type="InterPro" id="IPR033756">
    <property type="entry name" value="YlxH/NBP35"/>
</dbReference>
<proteinExistence type="predicted"/>
<protein>
    <submittedName>
        <fullName evidence="4">ATP-binding protein involved in chromosome partitioning</fullName>
    </submittedName>
</protein>
<dbReference type="Proteomes" id="UP000199651">
    <property type="component" value="Unassembled WGS sequence"/>
</dbReference>
<dbReference type="GO" id="GO:0051539">
    <property type="term" value="F:4 iron, 4 sulfur cluster binding"/>
    <property type="evidence" value="ECO:0007669"/>
    <property type="project" value="TreeGrafter"/>
</dbReference>
<sequence>MPDETKVIAVIGGKGGVGKTTVAAGLALALSERFRVGLLDCDLSGPSVPTLLGVQGPPEVRDGRMVPPVAEVDDRRVAVMSTGLFGDAETTFGWHGPVLRGVLRQFARDVLWESLDYLVLDTPPGSGELHAAVLAAFEPRAAVAVTTADPLAVADTRRSLRWFRDLLPVVAVVHNRAGAVCGSCGAADAVDETALADLAPGVPRFGVPAVVGGQQPWTSPLAAARLADLARHVARPTTSVSRSQAAS</sequence>
<dbReference type="AlphaFoldDB" id="A0A1H0HGA9"/>
<accession>A0A1H0HGA9</accession>
<dbReference type="EMBL" id="FNJB01000002">
    <property type="protein sequence ID" value="SDO17871.1"/>
    <property type="molecule type" value="Genomic_DNA"/>
</dbReference>
<dbReference type="InterPro" id="IPR044304">
    <property type="entry name" value="NUBPL-like"/>
</dbReference>
<dbReference type="SUPFAM" id="SSF52540">
    <property type="entry name" value="P-loop containing nucleoside triphosphate hydrolases"/>
    <property type="match status" value="1"/>
</dbReference>
<evidence type="ECO:0000256" key="2">
    <source>
        <dbReference type="ARBA" id="ARBA00022840"/>
    </source>
</evidence>
<keyword evidence="2 4" id="KW-0067">ATP-binding</keyword>